<reference evidence="1" key="1">
    <citation type="submission" date="2020-03" db="EMBL/GenBank/DDBJ databases">
        <title>Hybrid Assembly of Korean Phytophthora infestans isolates.</title>
        <authorList>
            <person name="Prokchorchik M."/>
            <person name="Lee Y."/>
            <person name="Seo J."/>
            <person name="Cho J.-H."/>
            <person name="Park Y.-E."/>
            <person name="Jang D.-C."/>
            <person name="Im J.-S."/>
            <person name="Choi J.-G."/>
            <person name="Park H.-J."/>
            <person name="Lee G.-B."/>
            <person name="Lee Y.-G."/>
            <person name="Hong S.-Y."/>
            <person name="Cho K."/>
            <person name="Sohn K.H."/>
        </authorList>
    </citation>
    <scope>NUCLEOTIDE SEQUENCE</scope>
    <source>
        <strain evidence="1">KR_2_A2</strain>
    </source>
</reference>
<accession>A0A8S9U6C4</accession>
<gene>
    <name evidence="1" type="ORF">GN958_ATG14297</name>
</gene>
<organism evidence="1 2">
    <name type="scientific">Phytophthora infestans</name>
    <name type="common">Potato late blight agent</name>
    <name type="synonym">Botrytis infestans</name>
    <dbReference type="NCBI Taxonomy" id="4787"/>
    <lineage>
        <taxon>Eukaryota</taxon>
        <taxon>Sar</taxon>
        <taxon>Stramenopiles</taxon>
        <taxon>Oomycota</taxon>
        <taxon>Peronosporomycetes</taxon>
        <taxon>Peronosporales</taxon>
        <taxon>Peronosporaceae</taxon>
        <taxon>Phytophthora</taxon>
    </lineage>
</organism>
<dbReference type="AlphaFoldDB" id="A0A8S9U6C4"/>
<evidence type="ECO:0000313" key="1">
    <source>
        <dbReference type="EMBL" id="KAF4136481.1"/>
    </source>
</evidence>
<dbReference type="Proteomes" id="UP000704712">
    <property type="component" value="Unassembled WGS sequence"/>
</dbReference>
<proteinExistence type="predicted"/>
<evidence type="ECO:0008006" key="3">
    <source>
        <dbReference type="Google" id="ProtNLM"/>
    </source>
</evidence>
<evidence type="ECO:0000313" key="2">
    <source>
        <dbReference type="Proteomes" id="UP000704712"/>
    </source>
</evidence>
<dbReference type="EMBL" id="JAACNO010001937">
    <property type="protein sequence ID" value="KAF4136481.1"/>
    <property type="molecule type" value="Genomic_DNA"/>
</dbReference>
<protein>
    <recommendedName>
        <fullName evidence="3">GIY-YIG domain-containing protein</fullName>
    </recommendedName>
</protein>
<comment type="caution">
    <text evidence="1">The sequence shown here is derived from an EMBL/GenBank/DDBJ whole genome shotgun (WGS) entry which is preliminary data.</text>
</comment>
<name>A0A8S9U6C4_PHYIN</name>
<sequence length="119" mass="13989">MIGRVYRIIHIESDLCCIGSTISKFSWRWRGHKKNFRSWVEGKHTQMSIFLYFKTHGIENSRSLSRRRQISNDGMQFLKPDSQLDPIVNVVANVLLQITMFTFDRRSTSSGLKNRVLRL</sequence>